<reference evidence="1 2" key="9">
    <citation type="journal article" date="2005" name="J. Virol.">
        <title>The unique stacked rings in the nucleocapsid of the white spot syndrome virus virion are formed by the major structural protein VP664, the largest viral structural protein ever found.</title>
        <authorList>
            <person name="Leu J.H."/>
            <person name="Tsai J.M."/>
            <person name="Wang H.C."/>
            <person name="Wang A.H."/>
            <person name="Wang C.H."/>
            <person name="Kou G.H."/>
            <person name="Lo C.F."/>
        </authorList>
    </citation>
    <scope>NUCLEOTIDE SEQUENCE [LARGE SCALE GENOMIC DNA]</scope>
    <source>
        <strain evidence="1">Taiwan</strain>
    </source>
</reference>
<organismHost>
    <name type="scientific">Crustacea</name>
    <name type="common">crustaceans</name>
    <dbReference type="NCBI Taxonomy" id="6657"/>
</organismHost>
<organism evidence="1 2">
    <name type="scientific">White spot syndrome virus</name>
    <name type="common">WSSV</name>
    <name type="synonym">White spot bacilliform virus</name>
    <dbReference type="NCBI Taxonomy" id="92652"/>
    <lineage>
        <taxon>Viruses</taxon>
        <taxon>Viruses incertae sedis</taxon>
        <taxon>Naldaviricetes</taxon>
        <taxon>Nimaviridae</taxon>
        <taxon>Whispovirus</taxon>
        <taxon>White spot syndrome virus</taxon>
    </lineage>
</organism>
<sequence>MKILMSVPVTSLTISISSLSPGGTAKVILLPLVREKSLVLKWFRTLSLIHIGASDPVMDMIKRGLRSPTSLFLYSGEETYLIPSSVAE</sequence>
<reference evidence="2" key="3">
    <citation type="journal article" date="2001" name="Virology">
        <title>Cloning, characterization, and phylogenetic analysis of a shrimp white spot syndrome virus gene that encodes a protein kinase.</title>
        <authorList>
            <person name="Liu W.J."/>
            <person name="Yu H.T."/>
            <person name="Peng S.E."/>
            <person name="Chang Y.S."/>
            <person name="Pien H.W."/>
            <person name="Lin C.J."/>
            <person name="Huang C.J."/>
            <person name="Tsai M.F."/>
            <person name="Huang C.J."/>
            <person name="Wang C.H."/>
            <person name="Lin J.Y."/>
            <person name="Lo C.F."/>
            <person name="Kou G.H."/>
        </authorList>
    </citation>
    <scope>NUCLEOTIDE SEQUENCE [LARGE SCALE GENOMIC DNA]</scope>
</reference>
<dbReference type="Proteomes" id="UP000281246">
    <property type="component" value="Segment"/>
</dbReference>
<reference evidence="2" key="1">
    <citation type="journal article" date="2000" name="Virology">
        <title>Transcriptional analysis of the ribonucleotide reductase genes of shrimp white spot syndrome virus.</title>
        <authorList>
            <person name="Tsai M.F."/>
            <person name="Lo C.F."/>
            <person name="van Hulten M.C."/>
            <person name="Tzeng H.F."/>
            <person name="Chou C.M."/>
            <person name="Huang C.J."/>
            <person name="Wang C.H."/>
            <person name="Lin J.Y."/>
            <person name="Vlak J.M."/>
            <person name="Kou G.H."/>
        </authorList>
    </citation>
    <scope>NUCLEOTIDE SEQUENCE [LARGE SCALE GENOMIC DNA]</scope>
</reference>
<reference evidence="1 2" key="6">
    <citation type="journal article" date="2002" name="Virology">
        <title>Transcriptional analysis of the DNA polymerase gene of shrimp white spot syndrome virus.</title>
        <authorList>
            <person name="Chen L.L."/>
            <person name="Wang H.C."/>
            <person name="Huang C.J."/>
            <person name="Peng S.E."/>
            <person name="Chen Y.G."/>
            <person name="Lin S.J."/>
            <person name="Chen W.Y."/>
            <person name="Dai C.F."/>
            <person name="Yu H.T."/>
            <person name="Wang C.H."/>
            <person name="Lo C.F."/>
            <person name="Kou G.H."/>
        </authorList>
    </citation>
    <scope>NUCLEOTIDE SEQUENCE [LARGE SCALE GENOMIC DNA]</scope>
    <source>
        <strain evidence="1">Taiwan</strain>
    </source>
</reference>
<reference evidence="1 2" key="8">
    <citation type="journal article" date="2004" name="J. Virol.">
        <title>Genomic and proteomic analysis of thirty-nine structural proteins of shrimp white spot syndrome virus.</title>
        <authorList>
            <person name="Tsai J.M."/>
            <person name="Wang H.C."/>
            <person name="Leu J.H."/>
            <person name="Hsiao H.H."/>
            <person name="Wang A.H."/>
            <person name="Kou G.H."/>
            <person name="Lo C.F."/>
        </authorList>
    </citation>
    <scope>NUCLEOTIDE SEQUENCE [LARGE SCALE GENOMIC DNA]</scope>
    <source>
        <strain evidence="1">Taiwan</strain>
    </source>
</reference>
<dbReference type="RefSeq" id="NP_478021.1">
    <property type="nucleotide sequence ID" value="NC_075105.1"/>
</dbReference>
<evidence type="ECO:0000313" key="1">
    <source>
        <dbReference type="EMBL" id="AAL88892.1"/>
    </source>
</evidence>
<accession>Q77FK2</accession>
<evidence type="ECO:0000313" key="2">
    <source>
        <dbReference type="Proteomes" id="UP000281246"/>
    </source>
</evidence>
<reference evidence="1 2" key="5">
    <citation type="journal article" date="2002" name="Virology">
        <title>Chimeric polypeptide of thymidine kinase and thymidylate kinase of shrimp white spot syndrome virus: thymidine kinase activity of the recombinant protein expressed in a baculovirus/insect cell system.</title>
        <authorList>
            <person name="Tzeng H.F."/>
            <person name="Chang Z.F."/>
            <person name="Peng S.E."/>
            <person name="Wang C.H."/>
            <person name="Lin J.Y."/>
            <person name="Kou G.H."/>
            <person name="Lo C.F."/>
        </authorList>
    </citation>
    <scope>NUCLEOTIDE SEQUENCE [LARGE SCALE GENOMIC DNA]</scope>
    <source>
        <strain evidence="1">Taiwan</strain>
    </source>
</reference>
<reference evidence="1 2" key="2">
    <citation type="journal article" date="2000" name="Virology">
        <title>Identification and characterization of a shrimp white spot syndrome virus (WSSV) gene that encodes a novel chimeric polypeptide of cellular-type thymidine kinase and thymidylate kinase.</title>
        <authorList>
            <person name="Tsai M.F."/>
            <person name="Yu H.T."/>
            <person name="Tzeng H.F."/>
            <person name="Leu J.H."/>
            <person name="Chou C.M."/>
            <person name="Huang C.J."/>
            <person name="Wang C.H."/>
            <person name="Lin J.Y."/>
            <person name="Kou G.H."/>
            <person name="Lo C.F."/>
        </authorList>
    </citation>
    <scope>NUCLEOTIDE SEQUENCE [LARGE SCALE GENOMIC DNA]</scope>
    <source>
        <strain evidence="1">Taiwan</strain>
    </source>
</reference>
<protein>
    <submittedName>
        <fullName evidence="1">WSSV024</fullName>
    </submittedName>
</protein>
<proteinExistence type="predicted"/>
<dbReference type="EMBL" id="AF440570">
    <property type="protein sequence ID" value="AAL88892.1"/>
    <property type="molecule type" value="Genomic_DNA"/>
</dbReference>
<name>Q77FK2_WSSV</name>
<reference evidence="1 2" key="7">
    <citation type="journal article" date="2002" name="Virology">
        <title>Ribonucleotide reductase of shrimp white spot syndrome virus (WSSV): expression and enzymatic activity in a baculovirus/insect cell system and WSSV-infected shrimp.</title>
        <authorList>
            <person name="Lin S.T."/>
            <person name="Chang Y.S."/>
            <person name="Wang H.C."/>
            <person name="Tzeng H.F."/>
            <person name="Chang Z.F."/>
            <person name="Lin J.Y."/>
            <person name="Wang C.H."/>
            <person name="Lo C.F."/>
            <person name="Kou G.H."/>
        </authorList>
    </citation>
    <scope>NUCLEOTIDE SEQUENCE [LARGE SCALE GENOMIC DNA]</scope>
    <source>
        <strain evidence="1">Taiwan</strain>
    </source>
</reference>
<dbReference type="KEGG" id="vg:927258"/>
<reference evidence="1 2" key="4">
    <citation type="journal article" date="2002" name="Virology">
        <title>Identification of a nucleocapsid protein (VP35) gene of shrimp white spot syndrome virus and characterization of the motif important for targeting VP35 to the nuclei of transfected insect cells.</title>
        <authorList>
            <person name="Chen L.L."/>
            <person name="Leu J.H."/>
            <person name="Huang C.J."/>
            <person name="Chou C.M."/>
            <person name="Chen S.M."/>
            <person name="Wang C.H."/>
            <person name="Lo C.F."/>
            <person name="Kou G.H."/>
        </authorList>
    </citation>
    <scope>NUCLEOTIDE SEQUENCE [LARGE SCALE GENOMIC DNA]</scope>
    <source>
        <strain evidence="1">Taiwan</strain>
    </source>
</reference>
<dbReference type="GeneID" id="927258"/>